<protein>
    <submittedName>
        <fullName evidence="1">Uncharacterized protein</fullName>
    </submittedName>
</protein>
<dbReference type="Proteomes" id="UP001596289">
    <property type="component" value="Unassembled WGS sequence"/>
</dbReference>
<reference evidence="2" key="1">
    <citation type="journal article" date="2019" name="Int. J. Syst. Evol. Microbiol.">
        <title>The Global Catalogue of Microorganisms (GCM) 10K type strain sequencing project: providing services to taxonomists for standard genome sequencing and annotation.</title>
        <authorList>
            <consortium name="The Broad Institute Genomics Platform"/>
            <consortium name="The Broad Institute Genome Sequencing Center for Infectious Disease"/>
            <person name="Wu L."/>
            <person name="Ma J."/>
        </authorList>
    </citation>
    <scope>NUCLEOTIDE SEQUENCE [LARGE SCALE GENOMIC DNA]</scope>
    <source>
        <strain evidence="2">CCM 8904</strain>
    </source>
</reference>
<dbReference type="RefSeq" id="WP_125554275.1">
    <property type="nucleotide sequence ID" value="NZ_JBHSSL010000084.1"/>
</dbReference>
<accession>A0ABW1RIN8</accession>
<evidence type="ECO:0000313" key="2">
    <source>
        <dbReference type="Proteomes" id="UP001596289"/>
    </source>
</evidence>
<dbReference type="Pfam" id="PF24305">
    <property type="entry name" value="P8"/>
    <property type="match status" value="1"/>
</dbReference>
<evidence type="ECO:0000313" key="1">
    <source>
        <dbReference type="EMBL" id="MFC6171009.1"/>
    </source>
</evidence>
<sequence length="73" mass="8585">MAEEVTEAHILNEKMSEAFDWSDSETVVRDAIWDYFMEKNNHNTDKTVVDVKPYTSDKSEDEIKQFIEANLKK</sequence>
<proteinExistence type="predicted"/>
<dbReference type="InterPro" id="IPR056216">
    <property type="entry name" value="P8-like"/>
</dbReference>
<organism evidence="1 2">
    <name type="scientific">Loigolactobacillus jiayinensis</name>
    <dbReference type="NCBI Taxonomy" id="2486016"/>
    <lineage>
        <taxon>Bacteria</taxon>
        <taxon>Bacillati</taxon>
        <taxon>Bacillota</taxon>
        <taxon>Bacilli</taxon>
        <taxon>Lactobacillales</taxon>
        <taxon>Lactobacillaceae</taxon>
        <taxon>Loigolactobacillus</taxon>
    </lineage>
</organism>
<gene>
    <name evidence="1" type="ORF">ACFQGP_10580</name>
</gene>
<name>A0ABW1RIN8_9LACO</name>
<dbReference type="EMBL" id="JBHSSL010000084">
    <property type="protein sequence ID" value="MFC6171009.1"/>
    <property type="molecule type" value="Genomic_DNA"/>
</dbReference>
<comment type="caution">
    <text evidence="1">The sequence shown here is derived from an EMBL/GenBank/DDBJ whole genome shotgun (WGS) entry which is preliminary data.</text>
</comment>
<keyword evidence="2" id="KW-1185">Reference proteome</keyword>